<dbReference type="InterPro" id="IPR036249">
    <property type="entry name" value="Thioredoxin-like_sf"/>
</dbReference>
<dbReference type="GO" id="GO:0005737">
    <property type="term" value="C:cytoplasm"/>
    <property type="evidence" value="ECO:0007669"/>
    <property type="project" value="TreeGrafter"/>
</dbReference>
<name>A0A1M7Y5D0_9FIRM</name>
<keyword evidence="11" id="KW-1185">Reference proteome</keyword>
<keyword evidence="2" id="KW-0813">Transport</keyword>
<protein>
    <recommendedName>
        <fullName evidence="6">Thioredoxin</fullName>
    </recommendedName>
</protein>
<evidence type="ECO:0000256" key="3">
    <source>
        <dbReference type="ARBA" id="ARBA00022982"/>
    </source>
</evidence>
<dbReference type="Pfam" id="PF00085">
    <property type="entry name" value="Thioredoxin"/>
    <property type="match status" value="1"/>
</dbReference>
<proteinExistence type="inferred from homology"/>
<dbReference type="CDD" id="cd02947">
    <property type="entry name" value="TRX_family"/>
    <property type="match status" value="1"/>
</dbReference>
<dbReference type="PIRSF" id="PIRSF000077">
    <property type="entry name" value="Thioredoxin"/>
    <property type="match status" value="1"/>
</dbReference>
<feature type="site" description="Contributes to redox potential value" evidence="7">
    <location>
        <position position="31"/>
    </location>
</feature>
<dbReference type="Gene3D" id="3.40.30.10">
    <property type="entry name" value="Glutaredoxin"/>
    <property type="match status" value="1"/>
</dbReference>
<comment type="similarity">
    <text evidence="1 6">Belongs to the thioredoxin family.</text>
</comment>
<dbReference type="InterPro" id="IPR005746">
    <property type="entry name" value="Thioredoxin"/>
</dbReference>
<evidence type="ECO:0000256" key="4">
    <source>
        <dbReference type="ARBA" id="ARBA00023157"/>
    </source>
</evidence>
<dbReference type="EMBL" id="FRFD01000004">
    <property type="protein sequence ID" value="SHO47712.1"/>
    <property type="molecule type" value="Genomic_DNA"/>
</dbReference>
<dbReference type="OrthoDB" id="9790390at2"/>
<evidence type="ECO:0000256" key="1">
    <source>
        <dbReference type="ARBA" id="ARBA00008987"/>
    </source>
</evidence>
<feature type="site" description="Contributes to redox potential value" evidence="7">
    <location>
        <position position="32"/>
    </location>
</feature>
<keyword evidence="5 8" id="KW-0676">Redox-active center</keyword>
<dbReference type="PANTHER" id="PTHR45663:SF11">
    <property type="entry name" value="GEO12009P1"/>
    <property type="match status" value="1"/>
</dbReference>
<evidence type="ECO:0000256" key="7">
    <source>
        <dbReference type="PIRSR" id="PIRSR000077-1"/>
    </source>
</evidence>
<accession>A0A1M7Y5D0</accession>
<dbReference type="GO" id="GO:0015035">
    <property type="term" value="F:protein-disulfide reductase activity"/>
    <property type="evidence" value="ECO:0007669"/>
    <property type="project" value="InterPro"/>
</dbReference>
<gene>
    <name evidence="10" type="ORF">SAMN02745217_01634</name>
</gene>
<dbReference type="PROSITE" id="PS51352">
    <property type="entry name" value="THIOREDOXIN_2"/>
    <property type="match status" value="1"/>
</dbReference>
<dbReference type="AlphaFoldDB" id="A0A1M7Y5D0"/>
<dbReference type="InterPro" id="IPR013766">
    <property type="entry name" value="Thioredoxin_domain"/>
</dbReference>
<keyword evidence="3" id="KW-0249">Electron transport</keyword>
<reference evidence="10 11" key="1">
    <citation type="submission" date="2016-12" db="EMBL/GenBank/DDBJ databases">
        <authorList>
            <person name="Song W.-J."/>
            <person name="Kurnit D.M."/>
        </authorList>
    </citation>
    <scope>NUCLEOTIDE SEQUENCE [LARGE SCALE GENOMIC DNA]</scope>
    <source>
        <strain evidence="10 11">DSM 12503</strain>
    </source>
</reference>
<organism evidence="10 11">
    <name type="scientific">Anaerocolumna xylanovorans DSM 12503</name>
    <dbReference type="NCBI Taxonomy" id="1121345"/>
    <lineage>
        <taxon>Bacteria</taxon>
        <taxon>Bacillati</taxon>
        <taxon>Bacillota</taxon>
        <taxon>Clostridia</taxon>
        <taxon>Lachnospirales</taxon>
        <taxon>Lachnospiraceae</taxon>
        <taxon>Anaerocolumna</taxon>
    </lineage>
</organism>
<feature type="disulfide bond" description="Redox-active" evidence="8">
    <location>
        <begin position="30"/>
        <end position="33"/>
    </location>
</feature>
<evidence type="ECO:0000313" key="11">
    <source>
        <dbReference type="Proteomes" id="UP000184612"/>
    </source>
</evidence>
<evidence type="ECO:0000259" key="9">
    <source>
        <dbReference type="PROSITE" id="PS51352"/>
    </source>
</evidence>
<dbReference type="PANTHER" id="PTHR45663">
    <property type="entry name" value="GEO12009P1"/>
    <property type="match status" value="1"/>
</dbReference>
<feature type="domain" description="Thioredoxin" evidence="9">
    <location>
        <begin position="1"/>
        <end position="105"/>
    </location>
</feature>
<feature type="site" description="Deprotonates C-terminal active site Cys" evidence="7">
    <location>
        <position position="24"/>
    </location>
</feature>
<evidence type="ECO:0000256" key="5">
    <source>
        <dbReference type="ARBA" id="ARBA00023284"/>
    </source>
</evidence>
<sequence>MALRIREENFDEEVLKSKLPVIVDFYSDSCMPCRQLGVTLSELEEDYGDRIKFVKVNVNFDISLAERYGVMASPTLLFFKEGIELHRLKGLTKKEVLIEHIEKIK</sequence>
<keyword evidence="4 8" id="KW-1015">Disulfide bond</keyword>
<dbReference type="SUPFAM" id="SSF52833">
    <property type="entry name" value="Thioredoxin-like"/>
    <property type="match status" value="1"/>
</dbReference>
<evidence type="ECO:0000313" key="10">
    <source>
        <dbReference type="EMBL" id="SHO47712.1"/>
    </source>
</evidence>
<feature type="active site" description="Nucleophile" evidence="7">
    <location>
        <position position="33"/>
    </location>
</feature>
<evidence type="ECO:0000256" key="6">
    <source>
        <dbReference type="PIRNR" id="PIRNR000077"/>
    </source>
</evidence>
<dbReference type="RefSeq" id="WP_073588331.1">
    <property type="nucleotide sequence ID" value="NZ_FRFD01000004.1"/>
</dbReference>
<evidence type="ECO:0000256" key="2">
    <source>
        <dbReference type="ARBA" id="ARBA00022448"/>
    </source>
</evidence>
<evidence type="ECO:0000256" key="8">
    <source>
        <dbReference type="PIRSR" id="PIRSR000077-4"/>
    </source>
</evidence>
<dbReference type="STRING" id="1121345.SAMN02745217_01634"/>
<feature type="active site" description="Nucleophile" evidence="7">
    <location>
        <position position="30"/>
    </location>
</feature>
<dbReference type="Proteomes" id="UP000184612">
    <property type="component" value="Unassembled WGS sequence"/>
</dbReference>